<keyword evidence="1" id="KW-1133">Transmembrane helix</keyword>
<evidence type="ECO:0000256" key="1">
    <source>
        <dbReference type="SAM" id="Phobius"/>
    </source>
</evidence>
<evidence type="ECO:0000313" key="2">
    <source>
        <dbReference type="EMBL" id="GEM40158.1"/>
    </source>
</evidence>
<organism evidence="2 3">
    <name type="scientific">Nocardia ninae NBRC 108245</name>
    <dbReference type="NCBI Taxonomy" id="1210091"/>
    <lineage>
        <taxon>Bacteria</taxon>
        <taxon>Bacillati</taxon>
        <taxon>Actinomycetota</taxon>
        <taxon>Actinomycetes</taxon>
        <taxon>Mycobacteriales</taxon>
        <taxon>Nocardiaceae</taxon>
        <taxon>Nocardia</taxon>
    </lineage>
</organism>
<evidence type="ECO:0008006" key="4">
    <source>
        <dbReference type="Google" id="ProtNLM"/>
    </source>
</evidence>
<name>A0A511MJ58_9NOCA</name>
<gene>
    <name evidence="2" type="ORF">NN4_46770</name>
</gene>
<keyword evidence="1" id="KW-0472">Membrane</keyword>
<protein>
    <recommendedName>
        <fullName evidence="4">Integral membrane protein</fullName>
    </recommendedName>
</protein>
<keyword evidence="1" id="KW-0812">Transmembrane</keyword>
<sequence length="123" mass="13937">MVAVCLYQYIDVFGLYPGSIAMRRSKTGRIGKVYYLLYNILHSAVTQGIVVISLWLIFGWHWEYLAIPIHLCADRGLLNNYPKPFFFPWNPETLPEFERLLGRNLESGKADIAAAVSSSKPGT</sequence>
<evidence type="ECO:0000313" key="3">
    <source>
        <dbReference type="Proteomes" id="UP000321424"/>
    </source>
</evidence>
<dbReference type="EMBL" id="BJXA01000033">
    <property type="protein sequence ID" value="GEM40158.1"/>
    <property type="molecule type" value="Genomic_DNA"/>
</dbReference>
<comment type="caution">
    <text evidence="2">The sequence shown here is derived from an EMBL/GenBank/DDBJ whole genome shotgun (WGS) entry which is preliminary data.</text>
</comment>
<proteinExistence type="predicted"/>
<keyword evidence="3" id="KW-1185">Reference proteome</keyword>
<accession>A0A511MJ58</accession>
<dbReference type="Proteomes" id="UP000321424">
    <property type="component" value="Unassembled WGS sequence"/>
</dbReference>
<dbReference type="AlphaFoldDB" id="A0A511MJ58"/>
<reference evidence="2 3" key="1">
    <citation type="submission" date="2019-07" db="EMBL/GenBank/DDBJ databases">
        <title>Whole genome shotgun sequence of Nocardia ninae NBRC 108245.</title>
        <authorList>
            <person name="Hosoyama A."/>
            <person name="Uohara A."/>
            <person name="Ohji S."/>
            <person name="Ichikawa N."/>
        </authorList>
    </citation>
    <scope>NUCLEOTIDE SEQUENCE [LARGE SCALE GENOMIC DNA]</scope>
    <source>
        <strain evidence="2 3">NBRC 108245</strain>
    </source>
</reference>
<feature type="transmembrane region" description="Helical" evidence="1">
    <location>
        <begin position="33"/>
        <end position="58"/>
    </location>
</feature>